<evidence type="ECO:0000313" key="4">
    <source>
        <dbReference type="Proteomes" id="UP000594454"/>
    </source>
</evidence>
<dbReference type="EMBL" id="LR899014">
    <property type="protein sequence ID" value="CAD7093266.1"/>
    <property type="molecule type" value="Genomic_DNA"/>
</dbReference>
<dbReference type="FunFam" id="2.60.40.10:FF:001405">
    <property type="entry name" value="Uncharacterized protein, isoform A"/>
    <property type="match status" value="1"/>
</dbReference>
<evidence type="ECO:0000256" key="1">
    <source>
        <dbReference type="SAM" id="SignalP"/>
    </source>
</evidence>
<dbReference type="CDD" id="cd00096">
    <property type="entry name" value="Ig"/>
    <property type="match status" value="1"/>
</dbReference>
<dbReference type="GO" id="GO:0050808">
    <property type="term" value="P:synapse organization"/>
    <property type="evidence" value="ECO:0007669"/>
    <property type="project" value="TreeGrafter"/>
</dbReference>
<gene>
    <name evidence="3" type="ORF">HERILL_LOCUS15555</name>
</gene>
<keyword evidence="1" id="KW-0732">Signal</keyword>
<dbReference type="InterPro" id="IPR013783">
    <property type="entry name" value="Ig-like_fold"/>
</dbReference>
<dbReference type="Pfam" id="PF13927">
    <property type="entry name" value="Ig_3"/>
    <property type="match status" value="1"/>
</dbReference>
<dbReference type="OrthoDB" id="8049355at2759"/>
<dbReference type="SMART" id="SM00409">
    <property type="entry name" value="IG"/>
    <property type="match status" value="2"/>
</dbReference>
<dbReference type="InterPro" id="IPR003598">
    <property type="entry name" value="Ig_sub2"/>
</dbReference>
<feature type="signal peptide" evidence="1">
    <location>
        <begin position="1"/>
        <end position="18"/>
    </location>
</feature>
<dbReference type="InterPro" id="IPR013106">
    <property type="entry name" value="Ig_V-set"/>
</dbReference>
<dbReference type="Pfam" id="PF07686">
    <property type="entry name" value="V-set"/>
    <property type="match status" value="1"/>
</dbReference>
<dbReference type="SMART" id="SM00408">
    <property type="entry name" value="IGc2"/>
    <property type="match status" value="2"/>
</dbReference>
<reference evidence="3 4" key="1">
    <citation type="submission" date="2020-11" db="EMBL/GenBank/DDBJ databases">
        <authorList>
            <person name="Wallbank WR R."/>
            <person name="Pardo Diaz C."/>
            <person name="Kozak K."/>
            <person name="Martin S."/>
            <person name="Jiggins C."/>
            <person name="Moest M."/>
            <person name="Warren A I."/>
            <person name="Generalovic N T."/>
            <person name="Byers J.R.P. K."/>
            <person name="Montejo-Kovacevich G."/>
            <person name="Yen C E."/>
        </authorList>
    </citation>
    <scope>NUCLEOTIDE SEQUENCE [LARGE SCALE GENOMIC DNA]</scope>
</reference>
<feature type="domain" description="Ig-like" evidence="2">
    <location>
        <begin position="53"/>
        <end position="161"/>
    </location>
</feature>
<accession>A0A7R8V5I9</accession>
<name>A0A7R8V5I9_HERIL</name>
<dbReference type="AlphaFoldDB" id="A0A7R8V5I9"/>
<dbReference type="PANTHER" id="PTHR23279:SF21">
    <property type="entry name" value="DEFECTIVE PROBOSCIS EXTENSION RESPONSE 11, ISOFORM B-RELATED"/>
    <property type="match status" value="1"/>
</dbReference>
<keyword evidence="4" id="KW-1185">Reference proteome</keyword>
<protein>
    <recommendedName>
        <fullName evidence="2">Ig-like domain-containing protein</fullName>
    </recommendedName>
</protein>
<dbReference type="Proteomes" id="UP000594454">
    <property type="component" value="Chromosome 6"/>
</dbReference>
<sequence length="304" mass="33248">MPNLTNSLLVCLSVLTLGADLTISDTEFLATITTNAGIGRPPASSSFSSISVPTPSPLSLVRASNRTSASETNIVVQVGTHAYLPCNVQRLHGKPVSWVRVRDGHILTVDQTTFIADQRFQSIYADEQERWSLQIKYVQEHDMGLYECQVSTEPKMSARVYLKIVVPKTELIGDHNRFVKAGSKVALHCIVRGSIEPPSYIIWFKGNSQIAEGNSRGWYMEIDNEIFGNSSDRQNTIGSLIIPSVSKRDSGNYTCSPSNSAPVTVDLHVLNGEYSASAIMSSATVNCINCLYLGLLLALLKHLT</sequence>
<dbReference type="Gene3D" id="2.60.40.10">
    <property type="entry name" value="Immunoglobulins"/>
    <property type="match status" value="2"/>
</dbReference>
<dbReference type="PANTHER" id="PTHR23279">
    <property type="entry name" value="DEFECTIVE PROBOSCIS EXTENSION RESPONSE DPR -RELATED"/>
    <property type="match status" value="1"/>
</dbReference>
<dbReference type="SUPFAM" id="SSF48726">
    <property type="entry name" value="Immunoglobulin"/>
    <property type="match status" value="2"/>
</dbReference>
<organism evidence="3 4">
    <name type="scientific">Hermetia illucens</name>
    <name type="common">Black soldier fly</name>
    <dbReference type="NCBI Taxonomy" id="343691"/>
    <lineage>
        <taxon>Eukaryota</taxon>
        <taxon>Metazoa</taxon>
        <taxon>Ecdysozoa</taxon>
        <taxon>Arthropoda</taxon>
        <taxon>Hexapoda</taxon>
        <taxon>Insecta</taxon>
        <taxon>Pterygota</taxon>
        <taxon>Neoptera</taxon>
        <taxon>Endopterygota</taxon>
        <taxon>Diptera</taxon>
        <taxon>Brachycera</taxon>
        <taxon>Stratiomyomorpha</taxon>
        <taxon>Stratiomyidae</taxon>
        <taxon>Hermetiinae</taxon>
        <taxon>Hermetia</taxon>
    </lineage>
</organism>
<dbReference type="InterPro" id="IPR003599">
    <property type="entry name" value="Ig_sub"/>
</dbReference>
<dbReference type="OMA" id="PCVIKNL"/>
<dbReference type="GO" id="GO:0032589">
    <property type="term" value="C:neuron projection membrane"/>
    <property type="evidence" value="ECO:0007669"/>
    <property type="project" value="TreeGrafter"/>
</dbReference>
<dbReference type="InterPro" id="IPR007110">
    <property type="entry name" value="Ig-like_dom"/>
</dbReference>
<feature type="chain" id="PRO_5030890433" description="Ig-like domain-containing protein" evidence="1">
    <location>
        <begin position="19"/>
        <end position="304"/>
    </location>
</feature>
<proteinExistence type="predicted"/>
<dbReference type="InterPro" id="IPR036179">
    <property type="entry name" value="Ig-like_dom_sf"/>
</dbReference>
<dbReference type="InParanoid" id="A0A7R8V5I9"/>
<dbReference type="FunFam" id="2.60.40.10:FF:001026">
    <property type="entry name" value="Uncharacterized protein, isoform B"/>
    <property type="match status" value="1"/>
</dbReference>
<dbReference type="InterPro" id="IPR037448">
    <property type="entry name" value="Zig-8"/>
</dbReference>
<evidence type="ECO:0000313" key="3">
    <source>
        <dbReference type="EMBL" id="CAD7093266.1"/>
    </source>
</evidence>
<feature type="domain" description="Ig-like" evidence="2">
    <location>
        <begin position="167"/>
        <end position="266"/>
    </location>
</feature>
<dbReference type="PROSITE" id="PS50835">
    <property type="entry name" value="IG_LIKE"/>
    <property type="match status" value="2"/>
</dbReference>
<evidence type="ECO:0000259" key="2">
    <source>
        <dbReference type="PROSITE" id="PS50835"/>
    </source>
</evidence>